<dbReference type="PROSITE" id="PS50002">
    <property type="entry name" value="SH3"/>
    <property type="match status" value="1"/>
</dbReference>
<dbReference type="AlphaFoldDB" id="A0A2K5DR17"/>
<dbReference type="InterPro" id="IPR039801">
    <property type="entry name" value="EPS8-like"/>
</dbReference>
<dbReference type="GO" id="GO:0031982">
    <property type="term" value="C:vesicle"/>
    <property type="evidence" value="ECO:0007669"/>
    <property type="project" value="TreeGrafter"/>
</dbReference>
<feature type="compositionally biased region" description="Polar residues" evidence="3">
    <location>
        <begin position="223"/>
        <end position="233"/>
    </location>
</feature>
<reference evidence="5" key="2">
    <citation type="submission" date="2025-09" db="UniProtKB">
        <authorList>
            <consortium name="Ensembl"/>
        </authorList>
    </citation>
    <scope>IDENTIFICATION</scope>
</reference>
<dbReference type="SUPFAM" id="SSF50044">
    <property type="entry name" value="SH3-domain"/>
    <property type="match status" value="1"/>
</dbReference>
<dbReference type="FunFam" id="2.30.30.40:FF:000180">
    <property type="entry name" value="epidermal growth factor receptor kinase substrate 8-like protein 2"/>
    <property type="match status" value="1"/>
</dbReference>
<dbReference type="GeneTree" id="ENSGT00940000160990"/>
<dbReference type="InterPro" id="IPR036028">
    <property type="entry name" value="SH3-like_dom_sf"/>
</dbReference>
<gene>
    <name evidence="5" type="primary">EPS8L2</name>
</gene>
<protein>
    <submittedName>
        <fullName evidence="5">EPS8 signaling adaptor L2</fullName>
    </submittedName>
</protein>
<dbReference type="PANTHER" id="PTHR12287:SF20">
    <property type="entry name" value="EPIDERMAL GROWTH FACTOR RECEPTOR KINASE SUBSTRATE 8-LIKE PROTEIN 2"/>
    <property type="match status" value="1"/>
</dbReference>
<feature type="region of interest" description="Disordered" evidence="3">
    <location>
        <begin position="161"/>
        <end position="233"/>
    </location>
</feature>
<sequence length="233" mass="25621">MSLWESLGETWTRPRSEWPREPQVPLYVPKFHSGWETPVDVLQEAPWEVEGLAPAPVEEVNPVSRQSIRNSQKHSLASEATPPGDALPPLSSPQAHRGYQPTPAMAKYVKILYDFTARNANELSVLKDEVLEVLEDGRQWWKLRSRSGQAGYVPCNILGEARPEDAGAPFEQGSRREGRAARPANCSQASRGTKTVRAAASSTWTRSTTNSSGKSATLRRSRSGTSVWSAASP</sequence>
<feature type="domain" description="SH3" evidence="4">
    <location>
        <begin position="104"/>
        <end position="163"/>
    </location>
</feature>
<dbReference type="Ensembl" id="ENSANAT00000041323.1">
    <property type="protein sequence ID" value="ENSANAP00000023415.1"/>
    <property type="gene ID" value="ENSANAG00000029388.1"/>
</dbReference>
<dbReference type="GO" id="GO:0032587">
    <property type="term" value="C:ruffle membrane"/>
    <property type="evidence" value="ECO:0007669"/>
    <property type="project" value="TreeGrafter"/>
</dbReference>
<dbReference type="GO" id="GO:1900029">
    <property type="term" value="P:positive regulation of ruffle assembly"/>
    <property type="evidence" value="ECO:0007669"/>
    <property type="project" value="TreeGrafter"/>
</dbReference>
<dbReference type="GO" id="GO:0003779">
    <property type="term" value="F:actin binding"/>
    <property type="evidence" value="ECO:0007669"/>
    <property type="project" value="TreeGrafter"/>
</dbReference>
<reference evidence="5" key="1">
    <citation type="submission" date="2025-08" db="UniProtKB">
        <authorList>
            <consortium name="Ensembl"/>
        </authorList>
    </citation>
    <scope>IDENTIFICATION</scope>
</reference>
<dbReference type="Gene3D" id="2.30.30.40">
    <property type="entry name" value="SH3 Domains"/>
    <property type="match status" value="1"/>
</dbReference>
<dbReference type="GO" id="GO:0007266">
    <property type="term" value="P:Rho protein signal transduction"/>
    <property type="evidence" value="ECO:0007669"/>
    <property type="project" value="TreeGrafter"/>
</dbReference>
<dbReference type="Proteomes" id="UP000233020">
    <property type="component" value="Unplaced"/>
</dbReference>
<evidence type="ECO:0000256" key="2">
    <source>
        <dbReference type="PROSITE-ProRule" id="PRU00192"/>
    </source>
</evidence>
<evidence type="ECO:0000313" key="6">
    <source>
        <dbReference type="Proteomes" id="UP000233020"/>
    </source>
</evidence>
<dbReference type="PANTHER" id="PTHR12287">
    <property type="entry name" value="EPIDERMAL GROWTH FACTOR RECEPTOR KINASE SUBSTRATE EPS8-RELATED PROTEIN"/>
    <property type="match status" value="1"/>
</dbReference>
<dbReference type="CDD" id="cd11764">
    <property type="entry name" value="SH3_Eps8"/>
    <property type="match status" value="1"/>
</dbReference>
<evidence type="ECO:0000259" key="4">
    <source>
        <dbReference type="PROSITE" id="PS50002"/>
    </source>
</evidence>
<keyword evidence="1 2" id="KW-0728">SH3 domain</keyword>
<dbReference type="InterPro" id="IPR001452">
    <property type="entry name" value="SH3_domain"/>
</dbReference>
<name>A0A2K5DR17_AOTNA</name>
<feature type="compositionally biased region" description="Polar residues" evidence="3">
    <location>
        <begin position="63"/>
        <end position="75"/>
    </location>
</feature>
<dbReference type="InterPro" id="IPR035462">
    <property type="entry name" value="Eps8_SH3"/>
</dbReference>
<accession>A0A2K5DR17</accession>
<dbReference type="Pfam" id="PF00018">
    <property type="entry name" value="SH3_1"/>
    <property type="match status" value="1"/>
</dbReference>
<dbReference type="SMART" id="SM00326">
    <property type="entry name" value="SH3"/>
    <property type="match status" value="1"/>
</dbReference>
<dbReference type="GO" id="GO:0035023">
    <property type="term" value="P:regulation of Rho protein signal transduction"/>
    <property type="evidence" value="ECO:0007669"/>
    <property type="project" value="TreeGrafter"/>
</dbReference>
<keyword evidence="6" id="KW-1185">Reference proteome</keyword>
<evidence type="ECO:0000256" key="1">
    <source>
        <dbReference type="ARBA" id="ARBA00022443"/>
    </source>
</evidence>
<organism evidence="5 6">
    <name type="scientific">Aotus nancymaae</name>
    <name type="common">Ma's night monkey</name>
    <dbReference type="NCBI Taxonomy" id="37293"/>
    <lineage>
        <taxon>Eukaryota</taxon>
        <taxon>Metazoa</taxon>
        <taxon>Chordata</taxon>
        <taxon>Craniata</taxon>
        <taxon>Vertebrata</taxon>
        <taxon>Euteleostomi</taxon>
        <taxon>Mammalia</taxon>
        <taxon>Eutheria</taxon>
        <taxon>Euarchontoglires</taxon>
        <taxon>Primates</taxon>
        <taxon>Haplorrhini</taxon>
        <taxon>Platyrrhini</taxon>
        <taxon>Aotidae</taxon>
        <taxon>Aotus</taxon>
    </lineage>
</organism>
<feature type="compositionally biased region" description="Low complexity" evidence="3">
    <location>
        <begin position="195"/>
        <end position="212"/>
    </location>
</feature>
<proteinExistence type="predicted"/>
<evidence type="ECO:0000313" key="5">
    <source>
        <dbReference type="Ensembl" id="ENSANAP00000023415.1"/>
    </source>
</evidence>
<feature type="region of interest" description="Disordered" evidence="3">
    <location>
        <begin position="53"/>
        <end position="99"/>
    </location>
</feature>
<evidence type="ECO:0000256" key="3">
    <source>
        <dbReference type="SAM" id="MobiDB-lite"/>
    </source>
</evidence>